<dbReference type="InterPro" id="IPR036397">
    <property type="entry name" value="RNaseH_sf"/>
</dbReference>
<dbReference type="Proteomes" id="UP000186583">
    <property type="component" value="Unassembled WGS sequence"/>
</dbReference>
<dbReference type="EMBL" id="MPGH01000048">
    <property type="protein sequence ID" value="OLN94002.1"/>
    <property type="molecule type" value="Genomic_DNA"/>
</dbReference>
<name>A0A1Q8S085_9PEZI</name>
<gene>
    <name evidence="3" type="ORF">CCHL11_03377</name>
</gene>
<dbReference type="STRING" id="708187.A0A1Q8S085"/>
<dbReference type="InterPro" id="IPR012337">
    <property type="entry name" value="RNaseH-like_sf"/>
</dbReference>
<proteinExistence type="predicted"/>
<dbReference type="InterPro" id="IPR048519">
    <property type="entry name" value="Gfd2/YDR514C-like_C"/>
</dbReference>
<dbReference type="InterPro" id="IPR040151">
    <property type="entry name" value="Gfd2/YDR514C-like"/>
</dbReference>
<accession>A0A1Q8S085</accession>
<reference evidence="3 4" key="1">
    <citation type="submission" date="2016-11" db="EMBL/GenBank/DDBJ databases">
        <title>Draft Genome Assembly of Colletotrichum chlorophyti a pathogen of herbaceous plants.</title>
        <authorList>
            <person name="Gan P."/>
            <person name="Narusaka M."/>
            <person name="Tsushima A."/>
            <person name="Narusaka Y."/>
            <person name="Takano Y."/>
            <person name="Shirasu K."/>
        </authorList>
    </citation>
    <scope>NUCLEOTIDE SEQUENCE [LARGE SCALE GENOMIC DNA]</scope>
    <source>
        <strain evidence="3 4">NTL11</strain>
    </source>
</reference>
<keyword evidence="4" id="KW-1185">Reference proteome</keyword>
<dbReference type="PANTHER" id="PTHR28083">
    <property type="entry name" value="GOOD FOR FULL DBP5 ACTIVITY PROTEIN 2"/>
    <property type="match status" value="1"/>
</dbReference>
<evidence type="ECO:0000313" key="3">
    <source>
        <dbReference type="EMBL" id="OLN94002.1"/>
    </source>
</evidence>
<evidence type="ECO:0000313" key="4">
    <source>
        <dbReference type="Proteomes" id="UP000186583"/>
    </source>
</evidence>
<dbReference type="SUPFAM" id="SSF53098">
    <property type="entry name" value="Ribonuclease H-like"/>
    <property type="match status" value="1"/>
</dbReference>
<sequence length="514" mass="57737">MTDLYAEKIERLKKAFGRSLRFKEGDQQDVEDAPEDFTLDPLALDRQIAAQRAAKEGKSIAAVASKSKSRSQFEGPPLRPSTSERLAPADFNALMMQDFQEFKSMKAGELSAEGMTFVAWDVVQRYPERFIGKTNRPKASFYIYHPKALDSLPYIFVPTKEFEHFLDVINASIQTKLAIPPGKPSEIFYIAFGESCSIRPKYLGRSASHNEYLALRDAIPAPKDDDACPQATPIGMEMLLSLLNMHTNYRDPKTRSRKKQQAKAQSRDESLYDLQLYLGLRSRASEADGKGKKADLDQPVPHQMDQNVVFVCIDIEVAEEHHGTILEIGISVLDTKNLIGVPPGQSACNWFPFIKSRHLITEEYRFIRNRKYIKGCPELFNFGESEYPKLNELADKVNSALTELSTSGQEDVAEADKRYRNIVLLGHNIRADLSYLENIGVQPWGIAGMMRNLDTKDMHQAWRNGTQGRSLGNVLVDLGIVHGNLHNGGNDATYTMQAMLGLAVESIMDRGEKK</sequence>
<protein>
    <submittedName>
        <fullName evidence="3">Good for full DBP5 activity protein 2</fullName>
    </submittedName>
</protein>
<dbReference type="PANTHER" id="PTHR28083:SF1">
    <property type="entry name" value="GOOD FOR FULL DBP5 ACTIVITY PROTEIN 2"/>
    <property type="match status" value="1"/>
</dbReference>
<dbReference type="AlphaFoldDB" id="A0A1Q8S085"/>
<feature type="domain" description="Gfd2/YDR514C-like C-terminal" evidence="2">
    <location>
        <begin position="309"/>
        <end position="501"/>
    </location>
</feature>
<feature type="region of interest" description="Disordered" evidence="1">
    <location>
        <begin position="61"/>
        <end position="84"/>
    </location>
</feature>
<dbReference type="OrthoDB" id="5953249at2759"/>
<dbReference type="Pfam" id="PF21762">
    <property type="entry name" value="DEDDh_C"/>
    <property type="match status" value="1"/>
</dbReference>
<evidence type="ECO:0000259" key="2">
    <source>
        <dbReference type="Pfam" id="PF21762"/>
    </source>
</evidence>
<comment type="caution">
    <text evidence="3">The sequence shown here is derived from an EMBL/GenBank/DDBJ whole genome shotgun (WGS) entry which is preliminary data.</text>
</comment>
<dbReference type="GO" id="GO:0005634">
    <property type="term" value="C:nucleus"/>
    <property type="evidence" value="ECO:0007669"/>
    <property type="project" value="TreeGrafter"/>
</dbReference>
<dbReference type="Gene3D" id="3.30.420.10">
    <property type="entry name" value="Ribonuclease H-like superfamily/Ribonuclease H"/>
    <property type="match status" value="1"/>
</dbReference>
<evidence type="ECO:0000256" key="1">
    <source>
        <dbReference type="SAM" id="MobiDB-lite"/>
    </source>
</evidence>
<organism evidence="3 4">
    <name type="scientific">Colletotrichum chlorophyti</name>
    <dbReference type="NCBI Taxonomy" id="708187"/>
    <lineage>
        <taxon>Eukaryota</taxon>
        <taxon>Fungi</taxon>
        <taxon>Dikarya</taxon>
        <taxon>Ascomycota</taxon>
        <taxon>Pezizomycotina</taxon>
        <taxon>Sordariomycetes</taxon>
        <taxon>Hypocreomycetidae</taxon>
        <taxon>Glomerellales</taxon>
        <taxon>Glomerellaceae</taxon>
        <taxon>Colletotrichum</taxon>
    </lineage>
</organism>
<dbReference type="GO" id="GO:0003676">
    <property type="term" value="F:nucleic acid binding"/>
    <property type="evidence" value="ECO:0007669"/>
    <property type="project" value="InterPro"/>
</dbReference>